<dbReference type="AlphaFoldDB" id="A0AA43QFY6"/>
<sequence>MQLVFRRALISRATWNVVPLGLRTSASGTLSPRRTLFELHSGREARPIPSKDDLETIIPPISDKNRDWHSTSEDLIEALGPIGQEYARPRQYATKLDLSHTDAYTATHDVSTAAQEAAEREALLSNGKATKYTPHRTLKNVLASYISSLGPLVDHLAATGISIRTSTELDAALRKVHDRRMIQWLERYNWDIRDLMNWAWILQAKDADLTAMRMTTIERYGGERLQGGRAVPPGIYLFVLRRRDFTARGLRLLLLQAWKLMEHASILPPSQDNSAPTQGSQAETDDFFRKTVPEPKEHSSGLKEDVFIMIIVRLLRHARRVWPAACENIISLFCQYLNGLNFYKRNGHDDARLAFIYNTVLKLLAAPASTQPFISATRQQRAQFAVLRRMNQFDPPLVVDRTGFRAVIKMQLMHKKTAREREWAQMKSHSWPPWKEEKLGIDADIGPEHGVSRAKEALQRAEEAGYAMKGWEQSASILAGWDTDRSPTIQTRHILDLSLEDDDPGLDDQAANHQWASRIRATRTLNEGWALFQQCKSQICKPAEIVYQAMLGKIISDAKRSKSESFGRFANSDVLPGDGPETYAESPVGRETVYLRTKAPDLDEFVEIILADGIKSRGSLLAIILANKTSLQSGFRSLIQSALPRRHQAALIEESSDSADPHSCPTVLREIPAYLFEAFVSFLTRSASREIKLRRDDPFADISNFAMARTLRISPLLHAALLIRQYQPRNRRPWTYLLRALAYENSLIGFVPGRNFLRTKESDIAGRDINAWHIALRVLRWMDEAGVKPDLECFMQLCNCLERAIMTAERLPHLDHNSAGRQDLSQMARAVLSKGPSVVKEVFKECIRTDDSQEMVPKPLLKEKATIEREVEDEVEREDLKPRPVERDNGEDAESPNPNEDKNFLPPSCLLPRLIEVPRAAHLHQFIRVLGLMQDYGGLLDLIEWMALYAEELQTQAEEQRNGARMFRRCLVATRVFLERSWNYFEIGYREDHVLLERDVEKASEEVLQSVKSVVQENPGWGEWPEDWEVQTYLQNGRFV</sequence>
<evidence type="ECO:0000313" key="3">
    <source>
        <dbReference type="Proteomes" id="UP001161017"/>
    </source>
</evidence>
<evidence type="ECO:0000256" key="1">
    <source>
        <dbReference type="SAM" id="MobiDB-lite"/>
    </source>
</evidence>
<dbReference type="Proteomes" id="UP001161017">
    <property type="component" value="Unassembled WGS sequence"/>
</dbReference>
<protein>
    <submittedName>
        <fullName evidence="2">Uncharacterized protein</fullName>
    </submittedName>
</protein>
<reference evidence="2" key="1">
    <citation type="journal article" date="2023" name="Genome Biol. Evol.">
        <title>First Whole Genome Sequence and Flow Cytometry Genome Size Data for the Lichen-Forming Fungus Ramalina farinacea (Ascomycota).</title>
        <authorList>
            <person name="Llewellyn T."/>
            <person name="Mian S."/>
            <person name="Hill R."/>
            <person name="Leitch I.J."/>
            <person name="Gaya E."/>
        </authorList>
    </citation>
    <scope>NUCLEOTIDE SEQUENCE</scope>
    <source>
        <strain evidence="2">LIQ254RAFAR</strain>
    </source>
</reference>
<organism evidence="2 3">
    <name type="scientific">Ramalina farinacea</name>
    <dbReference type="NCBI Taxonomy" id="258253"/>
    <lineage>
        <taxon>Eukaryota</taxon>
        <taxon>Fungi</taxon>
        <taxon>Dikarya</taxon>
        <taxon>Ascomycota</taxon>
        <taxon>Pezizomycotina</taxon>
        <taxon>Lecanoromycetes</taxon>
        <taxon>OSLEUM clade</taxon>
        <taxon>Lecanoromycetidae</taxon>
        <taxon>Lecanorales</taxon>
        <taxon>Lecanorineae</taxon>
        <taxon>Ramalinaceae</taxon>
        <taxon>Ramalina</taxon>
    </lineage>
</organism>
<keyword evidence="3" id="KW-1185">Reference proteome</keyword>
<feature type="region of interest" description="Disordered" evidence="1">
    <location>
        <begin position="867"/>
        <end position="903"/>
    </location>
</feature>
<comment type="caution">
    <text evidence="2">The sequence shown here is derived from an EMBL/GenBank/DDBJ whole genome shotgun (WGS) entry which is preliminary data.</text>
</comment>
<dbReference type="EMBL" id="JAPUFD010000001">
    <property type="protein sequence ID" value="MDI1484957.1"/>
    <property type="molecule type" value="Genomic_DNA"/>
</dbReference>
<gene>
    <name evidence="2" type="ORF">OHK93_000091</name>
</gene>
<accession>A0AA43QFY6</accession>
<evidence type="ECO:0000313" key="2">
    <source>
        <dbReference type="EMBL" id="MDI1484957.1"/>
    </source>
</evidence>
<name>A0AA43QFY6_9LECA</name>
<feature type="compositionally biased region" description="Basic and acidic residues" evidence="1">
    <location>
        <begin position="878"/>
        <end position="890"/>
    </location>
</feature>
<proteinExistence type="predicted"/>